<reference evidence="2 3" key="1">
    <citation type="journal article" date="2010" name="Nature">
        <title>Genome sequencing and analysis of the model grass Brachypodium distachyon.</title>
        <authorList>
            <consortium name="International Brachypodium Initiative"/>
        </authorList>
    </citation>
    <scope>NUCLEOTIDE SEQUENCE [LARGE SCALE GENOMIC DNA]</scope>
    <source>
        <strain evidence="2 3">Bd21</strain>
    </source>
</reference>
<dbReference type="InParanoid" id="A0A0Q3RUD2"/>
<keyword evidence="4" id="KW-1185">Reference proteome</keyword>
<name>A0A0Q3RUD2_BRADI</name>
<evidence type="ECO:0000313" key="4">
    <source>
        <dbReference type="Proteomes" id="UP000008810"/>
    </source>
</evidence>
<dbReference type="AlphaFoldDB" id="A0A0Q3RUD2"/>
<dbReference type="PANTHER" id="PTHR33110">
    <property type="entry name" value="F-BOX/KELCH-REPEAT PROTEIN-RELATED"/>
    <property type="match status" value="1"/>
</dbReference>
<feature type="domain" description="F-box" evidence="1">
    <location>
        <begin position="6"/>
        <end position="45"/>
    </location>
</feature>
<dbReference type="PANTHER" id="PTHR33110:SF90">
    <property type="entry name" value="F-BOX DOMAIN-CONTAINING PROTEIN"/>
    <property type="match status" value="1"/>
</dbReference>
<proteinExistence type="predicted"/>
<dbReference type="EMBL" id="CM000880">
    <property type="protein sequence ID" value="KQK16602.1"/>
    <property type="molecule type" value="Genomic_DNA"/>
</dbReference>
<reference evidence="2" key="2">
    <citation type="submission" date="2017-06" db="EMBL/GenBank/DDBJ databases">
        <title>WGS assembly of Brachypodium distachyon.</title>
        <authorList>
            <consortium name="The International Brachypodium Initiative"/>
            <person name="Lucas S."/>
            <person name="Harmon-Smith M."/>
            <person name="Lail K."/>
            <person name="Tice H."/>
            <person name="Grimwood J."/>
            <person name="Bruce D."/>
            <person name="Barry K."/>
            <person name="Shu S."/>
            <person name="Lindquist E."/>
            <person name="Wang M."/>
            <person name="Pitluck S."/>
            <person name="Vogel J.P."/>
            <person name="Garvin D.F."/>
            <person name="Mockler T.C."/>
            <person name="Schmutz J."/>
            <person name="Rokhsar D."/>
            <person name="Bevan M.W."/>
        </authorList>
    </citation>
    <scope>NUCLEOTIDE SEQUENCE</scope>
    <source>
        <strain evidence="2">Bd21</strain>
    </source>
</reference>
<evidence type="ECO:0000313" key="3">
    <source>
        <dbReference type="EnsemblPlants" id="KQK16602"/>
    </source>
</evidence>
<dbReference type="SUPFAM" id="SSF81383">
    <property type="entry name" value="F-box domain"/>
    <property type="match status" value="1"/>
</dbReference>
<dbReference type="InterPro" id="IPR036047">
    <property type="entry name" value="F-box-like_dom_sf"/>
</dbReference>
<dbReference type="OrthoDB" id="634480at2759"/>
<organism evidence="2">
    <name type="scientific">Brachypodium distachyon</name>
    <name type="common">Purple false brome</name>
    <name type="synonym">Trachynia distachya</name>
    <dbReference type="NCBI Taxonomy" id="15368"/>
    <lineage>
        <taxon>Eukaryota</taxon>
        <taxon>Viridiplantae</taxon>
        <taxon>Streptophyta</taxon>
        <taxon>Embryophyta</taxon>
        <taxon>Tracheophyta</taxon>
        <taxon>Spermatophyta</taxon>
        <taxon>Magnoliopsida</taxon>
        <taxon>Liliopsida</taxon>
        <taxon>Poales</taxon>
        <taxon>Poaceae</taxon>
        <taxon>BOP clade</taxon>
        <taxon>Pooideae</taxon>
        <taxon>Stipodae</taxon>
        <taxon>Brachypodieae</taxon>
        <taxon>Brachypodium</taxon>
    </lineage>
</organism>
<dbReference type="Proteomes" id="UP000008810">
    <property type="component" value="Chromosome 1"/>
</dbReference>
<reference evidence="3" key="3">
    <citation type="submission" date="2018-08" db="UniProtKB">
        <authorList>
            <consortium name="EnsemblPlants"/>
        </authorList>
    </citation>
    <scope>IDENTIFICATION</scope>
    <source>
        <strain evidence="3">cv. Bd21</strain>
    </source>
</reference>
<dbReference type="Gene3D" id="1.20.1280.50">
    <property type="match status" value="1"/>
</dbReference>
<dbReference type="CDD" id="cd09917">
    <property type="entry name" value="F-box_SF"/>
    <property type="match status" value="1"/>
</dbReference>
<dbReference type="Gramene" id="KQK16602">
    <property type="protein sequence ID" value="KQK16602"/>
    <property type="gene ID" value="BRADI_1g29467v3"/>
</dbReference>
<evidence type="ECO:0000259" key="1">
    <source>
        <dbReference type="Pfam" id="PF12937"/>
    </source>
</evidence>
<dbReference type="Pfam" id="PF12937">
    <property type="entry name" value="F-box-like"/>
    <property type="match status" value="1"/>
</dbReference>
<accession>A0A0Q3RUD2</accession>
<sequence>MANSRWPDLPPEIAGDILSRLPSPDDRLSFAAACRDWRLLAAHQRLPPPPAMPWIHLGRQSTYQRLDDGVKARRFGTPAKVRASFGGCLLCETKKHRRCFLRDPFSPATPGIEVPCRATAAAATSSSVPTATRFHLVTSSDKQKLLMVRWSIPARSTCRPRYDGLRRTMWLQVFEAGFG</sequence>
<dbReference type="InterPro" id="IPR001810">
    <property type="entry name" value="F-box_dom"/>
</dbReference>
<gene>
    <name evidence="2" type="ORF">BRADI_1g29467v3</name>
</gene>
<evidence type="ECO:0000313" key="2">
    <source>
        <dbReference type="EMBL" id="KQK16602.1"/>
    </source>
</evidence>
<protein>
    <recommendedName>
        <fullName evidence="1">F-box domain-containing protein</fullName>
    </recommendedName>
</protein>
<dbReference type="EnsemblPlants" id="KQK16602">
    <property type="protein sequence ID" value="KQK16602"/>
    <property type="gene ID" value="BRADI_1g29467v3"/>
</dbReference>